<evidence type="ECO:0000256" key="3">
    <source>
        <dbReference type="ARBA" id="ARBA00022705"/>
    </source>
</evidence>
<feature type="domain" description="Bacteriophage T4 Gp32 single-stranded DNA-binding" evidence="12">
    <location>
        <begin position="44"/>
        <end position="240"/>
    </location>
</feature>
<comment type="function">
    <text evidence="10">Single-stranded DNA-binding protein that participates in viral DNA replication, recombination, and repair. Coats the lagging-strand ssDNA as the replication fork advances. Stimulates the activities of viral DNA polymerase and the replicative helicase, probably via its interaction with the helicase assembly factor. Together with the replicative helicase and the helicase assembly factor, promotes pairing of two homologous DNA molecules containing complementary single-stranded regions and mediates homologous DNA strand exchange. Promotes also the formation of joint molecules. mRNA specific autogenous translational repressor.</text>
</comment>
<dbReference type="GO" id="GO:0006310">
    <property type="term" value="P:DNA recombination"/>
    <property type="evidence" value="ECO:0007669"/>
    <property type="project" value="UniProtKB-UniRule"/>
</dbReference>
<feature type="binding site" evidence="10">
    <location>
        <position position="94"/>
    </location>
    <ligand>
        <name>Zn(2+)</name>
        <dbReference type="ChEBI" id="CHEBI:29105"/>
    </ligand>
</feature>
<dbReference type="GO" id="GO:0046872">
    <property type="term" value="F:metal ion binding"/>
    <property type="evidence" value="ECO:0007669"/>
    <property type="project" value="UniProtKB-UniRule"/>
</dbReference>
<organism evidence="13 14">
    <name type="scientific">Escherichia phage vB_EcoM_VR26</name>
    <dbReference type="NCBI Taxonomy" id="1567029"/>
    <lineage>
        <taxon>Viruses</taxon>
        <taxon>Duplodnaviria</taxon>
        <taxon>Heunggongvirae</taxon>
        <taxon>Uroviricota</taxon>
        <taxon>Caudoviricetes</taxon>
        <taxon>Pantevenvirales</taxon>
        <taxon>Straboviridae</taxon>
        <taxon>Tevenvirinae</taxon>
        <taxon>Gaprivervirus</taxon>
        <taxon>Gaprivervirus vr26</taxon>
    </lineage>
</organism>
<dbReference type="Gene3D" id="3.90.198.10">
    <property type="entry name" value="Replication Fork Single-Stranded Dna Binding Protein"/>
    <property type="match status" value="1"/>
</dbReference>
<dbReference type="KEGG" id="vg:26640549"/>
<evidence type="ECO:0000259" key="12">
    <source>
        <dbReference type="Pfam" id="PF08804"/>
    </source>
</evidence>
<dbReference type="SUPFAM" id="SSF50249">
    <property type="entry name" value="Nucleic acid-binding proteins"/>
    <property type="match status" value="1"/>
</dbReference>
<evidence type="ECO:0000256" key="5">
    <source>
        <dbReference type="ARBA" id="ARBA00022763"/>
    </source>
</evidence>
<evidence type="ECO:0000256" key="11">
    <source>
        <dbReference type="SAM" id="MobiDB-lite"/>
    </source>
</evidence>
<evidence type="ECO:0000256" key="2">
    <source>
        <dbReference type="ARBA" id="ARBA00022491"/>
    </source>
</evidence>
<gene>
    <name evidence="13" type="ORF">VR26_256</name>
</gene>
<dbReference type="GO" id="GO:0006281">
    <property type="term" value="P:DNA repair"/>
    <property type="evidence" value="ECO:0007669"/>
    <property type="project" value="UniProtKB-UniRule"/>
</dbReference>
<feature type="binding site" evidence="10">
    <location>
        <position position="91"/>
    </location>
    <ligand>
        <name>Zn(2+)</name>
        <dbReference type="ChEBI" id="CHEBI:29105"/>
    </ligand>
</feature>
<reference evidence="13 14" key="1">
    <citation type="submission" date="2014-10" db="EMBL/GenBank/DDBJ databases">
        <title>VR bacteriophages - a small but diverse group of low-temperature viruses.</title>
        <authorList>
            <person name="Kaliniene L."/>
            <person name="Meskys R."/>
            <person name="Simoliunas E."/>
            <person name="Zajanckauskaite A."/>
            <person name="Truncaite L."/>
        </authorList>
    </citation>
    <scope>NUCLEOTIDE SEQUENCE [LARGE SCALE GENOMIC DNA]</scope>
</reference>
<dbReference type="GO" id="GO:0039686">
    <property type="term" value="P:bidirectional double-stranded viral DNA replication"/>
    <property type="evidence" value="ECO:0007669"/>
    <property type="project" value="UniProtKB-UniRule"/>
</dbReference>
<keyword evidence="14" id="KW-1185">Reference proteome</keyword>
<dbReference type="OrthoDB" id="3870at10239"/>
<dbReference type="GO" id="GO:0003697">
    <property type="term" value="F:single-stranded DNA binding"/>
    <property type="evidence" value="ECO:0007669"/>
    <property type="project" value="UniProtKB-UniRule"/>
</dbReference>
<keyword evidence="3" id="KW-0235">DNA replication</keyword>
<dbReference type="HAMAP" id="MF_04152">
    <property type="entry name" value="SSB_T4"/>
    <property type="match status" value="1"/>
</dbReference>
<dbReference type="Pfam" id="PF08804">
    <property type="entry name" value="gp32"/>
    <property type="match status" value="1"/>
</dbReference>
<evidence type="ECO:0000313" key="14">
    <source>
        <dbReference type="Proteomes" id="UP000030718"/>
    </source>
</evidence>
<proteinExistence type="inferred from homology"/>
<feature type="region of interest" description="LAST" evidence="10">
    <location>
        <begin position="7"/>
        <end position="11"/>
    </location>
</feature>
<evidence type="ECO:0000256" key="1">
    <source>
        <dbReference type="ARBA" id="ARBA00018590"/>
    </source>
</evidence>
<keyword evidence="10" id="KW-0233">DNA recombination</keyword>
<evidence type="ECO:0000256" key="9">
    <source>
        <dbReference type="ARBA" id="ARBA00023204"/>
    </source>
</evidence>
<keyword evidence="7 10" id="KW-1194">Viral DNA replication</keyword>
<keyword evidence="8 10" id="KW-0238">DNA-binding</keyword>
<accession>A0A0A7HDW6</accession>
<comment type="subunit">
    <text evidence="10">Homodimer in the absence of DNA, monomer when binding DNA. Interacts with the DNA helicase assembly protein; a ternary complex between the helicase assembly protein, the single-stranded DNA-binding protein and ssDNA is an obligatory intermediate in the helicase loading mechanism. Part of the replicase complex that includes the DNA polymerase, the polymerase clamp, the clamp loader complex, the single-stranded DNA binding protein, the primase, the replicative helicase and the helicase assembly factor. Interacts (via C-terminus) with the viral SF1 dDA helicase. Interacts with the viral SF2 UvsW repair helicase.</text>
</comment>
<feature type="region of interest" description="Disordered" evidence="11">
    <location>
        <begin position="267"/>
        <end position="305"/>
    </location>
</feature>
<dbReference type="InterPro" id="IPR044947">
    <property type="entry name" value="Phage_T4_Gp32_ssDNA-bd_sf"/>
</dbReference>
<comment type="domain">
    <text evidence="10">The acidic C-terminus is involved in modulating the ssDNA binding properties. The N-terminus LAST motif is involved in the cooperative binding of the protein to ssDNA.</text>
</comment>
<dbReference type="GO" id="GO:0006260">
    <property type="term" value="P:DNA replication"/>
    <property type="evidence" value="ECO:0007669"/>
    <property type="project" value="UniProtKB-KW"/>
</dbReference>
<dbReference type="InterPro" id="IPR012339">
    <property type="entry name" value="Phage_T4_Gp32_ssDNA-bd"/>
</dbReference>
<evidence type="ECO:0000256" key="10">
    <source>
        <dbReference type="HAMAP-Rule" id="MF_04152"/>
    </source>
</evidence>
<evidence type="ECO:0000256" key="4">
    <source>
        <dbReference type="ARBA" id="ARBA00022723"/>
    </source>
</evidence>
<dbReference type="RefSeq" id="YP_009214093.1">
    <property type="nucleotide sequence ID" value="NC_028957.1"/>
</dbReference>
<evidence type="ECO:0000256" key="6">
    <source>
        <dbReference type="ARBA" id="ARBA00022833"/>
    </source>
</evidence>
<dbReference type="InterPro" id="IPR012340">
    <property type="entry name" value="NA-bd_OB-fold"/>
</dbReference>
<protein>
    <recommendedName>
        <fullName evidence="1 10">Single-stranded DNA-binding protein</fullName>
        <shortName evidence="10">SSB protein</shortName>
    </recommendedName>
    <alternativeName>
        <fullName evidence="10">Helix-destabilizing protein</fullName>
    </alternativeName>
</protein>
<dbReference type="EMBL" id="KP007362">
    <property type="protein sequence ID" value="AIZ02893.1"/>
    <property type="molecule type" value="Genomic_DNA"/>
</dbReference>
<keyword evidence="6 10" id="KW-0862">Zinc</keyword>
<feature type="compositionally biased region" description="Polar residues" evidence="11">
    <location>
        <begin position="273"/>
        <end position="289"/>
    </location>
</feature>
<keyword evidence="9 10" id="KW-0234">DNA repair</keyword>
<keyword evidence="2 10" id="KW-0678">Repressor</keyword>
<name>A0A0A7HDW6_9CAUD</name>
<feature type="binding site" evidence="10">
    <location>
        <position position="81"/>
    </location>
    <ligand>
        <name>Zn(2+)</name>
        <dbReference type="ChEBI" id="CHEBI:29105"/>
    </ligand>
</feature>
<keyword evidence="5" id="KW-0227">DNA damage</keyword>
<comment type="domain">
    <text evidence="10">The acidic C-terminus is involved in modulating the ssDNA binding properties. The N-terminus LAST motif is involved in the cooperative binding of the protein to single-stranded nucleic acids.</text>
</comment>
<evidence type="ECO:0000256" key="7">
    <source>
        <dbReference type="ARBA" id="ARBA00023109"/>
    </source>
</evidence>
<dbReference type="InterPro" id="IPR046395">
    <property type="entry name" value="SSB_T4"/>
</dbReference>
<evidence type="ECO:0000256" key="8">
    <source>
        <dbReference type="ARBA" id="ARBA00023125"/>
    </source>
</evidence>
<dbReference type="Proteomes" id="UP000030718">
    <property type="component" value="Segment"/>
</dbReference>
<comment type="similarity">
    <text evidence="10">Belongs to the Tequatrovirus single-stranded DNA-binding protein family.</text>
</comment>
<feature type="binding site" evidence="10">
    <location>
        <position position="68"/>
    </location>
    <ligand>
        <name>Zn(2+)</name>
        <dbReference type="ChEBI" id="CHEBI:29105"/>
    </ligand>
</feature>
<sequence length="305" mass="33835">MSMSMFKRKNPADLAASLNALKGGSGFSSDDKKEWKLKDTDGVGSAVIRFLPSKNEENPSPFIKLVNHGFKNAGQWYIENCTSTHGDYENCPVCSYMNKNDLYNTNESEYRKLKRNTSYWANILVIKDPAVPSNEGQVFKYRFGKKIMDKINQMVEVDVDMGETAIDVTCPFEGANFVLKSKMVSGYKNYDDSKFMNQSEIAGINDEAFQKKLWDEMSDLNELLVFKSLEENQKKFSKVMGTAALGGAASKAAAQADKLGADLDDFDKDMEDFTSSKPAKSERTATAPSTPEPSDDGLDDLLAGL</sequence>
<keyword evidence="4 10" id="KW-0479">Metal-binding</keyword>
<dbReference type="GeneID" id="26640549"/>
<evidence type="ECO:0000313" key="13">
    <source>
        <dbReference type="EMBL" id="AIZ02893.1"/>
    </source>
</evidence>